<name>A0AAN6X607_9PEZI</name>
<dbReference type="AlphaFoldDB" id="A0AAN6X607"/>
<dbReference type="Proteomes" id="UP001303160">
    <property type="component" value="Unassembled WGS sequence"/>
</dbReference>
<reference evidence="1" key="2">
    <citation type="submission" date="2023-05" db="EMBL/GenBank/DDBJ databases">
        <authorList>
            <consortium name="Lawrence Berkeley National Laboratory"/>
            <person name="Steindorff A."/>
            <person name="Hensen N."/>
            <person name="Bonometti L."/>
            <person name="Westerberg I."/>
            <person name="Brannstrom I.O."/>
            <person name="Guillou S."/>
            <person name="Cros-Aarteil S."/>
            <person name="Calhoun S."/>
            <person name="Haridas S."/>
            <person name="Kuo A."/>
            <person name="Mondo S."/>
            <person name="Pangilinan J."/>
            <person name="Riley R."/>
            <person name="Labutti K."/>
            <person name="Andreopoulos B."/>
            <person name="Lipzen A."/>
            <person name="Chen C."/>
            <person name="Yanf M."/>
            <person name="Daum C."/>
            <person name="Ng V."/>
            <person name="Clum A."/>
            <person name="Ohm R."/>
            <person name="Martin F."/>
            <person name="Silar P."/>
            <person name="Natvig D."/>
            <person name="Lalanne C."/>
            <person name="Gautier V."/>
            <person name="Ament-Velasquez S.L."/>
            <person name="Kruys A."/>
            <person name="Hutchinson M.I."/>
            <person name="Powell A.J."/>
            <person name="Barry K."/>
            <person name="Miller A.N."/>
            <person name="Grigoriev I.V."/>
            <person name="Debuchy R."/>
            <person name="Gladieux P."/>
            <person name="Thoren M.H."/>
            <person name="Johannesson H."/>
        </authorList>
    </citation>
    <scope>NUCLEOTIDE SEQUENCE</scope>
    <source>
        <strain evidence="1">CBS 315.58</strain>
    </source>
</reference>
<feature type="non-terminal residue" evidence="1">
    <location>
        <position position="1"/>
    </location>
</feature>
<organism evidence="1 2">
    <name type="scientific">Triangularia verruculosa</name>
    <dbReference type="NCBI Taxonomy" id="2587418"/>
    <lineage>
        <taxon>Eukaryota</taxon>
        <taxon>Fungi</taxon>
        <taxon>Dikarya</taxon>
        <taxon>Ascomycota</taxon>
        <taxon>Pezizomycotina</taxon>
        <taxon>Sordariomycetes</taxon>
        <taxon>Sordariomycetidae</taxon>
        <taxon>Sordariales</taxon>
        <taxon>Podosporaceae</taxon>
        <taxon>Triangularia</taxon>
    </lineage>
</organism>
<dbReference type="EMBL" id="MU864043">
    <property type="protein sequence ID" value="KAK4194719.1"/>
    <property type="molecule type" value="Genomic_DNA"/>
</dbReference>
<gene>
    <name evidence="1" type="ORF">QBC40DRAFT_187523</name>
</gene>
<protein>
    <submittedName>
        <fullName evidence="1">Uncharacterized protein</fullName>
    </submittedName>
</protein>
<accession>A0AAN6X607</accession>
<sequence length="51" mass="6321">QLRDCRKELVKNEYSWDDVSIEEMFTIECEPSYDILLIRSITRRMFFRICE</sequence>
<proteinExistence type="predicted"/>
<evidence type="ECO:0000313" key="2">
    <source>
        <dbReference type="Proteomes" id="UP001303160"/>
    </source>
</evidence>
<evidence type="ECO:0000313" key="1">
    <source>
        <dbReference type="EMBL" id="KAK4194719.1"/>
    </source>
</evidence>
<keyword evidence="2" id="KW-1185">Reference proteome</keyword>
<comment type="caution">
    <text evidence="1">The sequence shown here is derived from an EMBL/GenBank/DDBJ whole genome shotgun (WGS) entry which is preliminary data.</text>
</comment>
<reference evidence="1" key="1">
    <citation type="journal article" date="2023" name="Mol. Phylogenet. Evol.">
        <title>Genome-scale phylogeny and comparative genomics of the fungal order Sordariales.</title>
        <authorList>
            <person name="Hensen N."/>
            <person name="Bonometti L."/>
            <person name="Westerberg I."/>
            <person name="Brannstrom I.O."/>
            <person name="Guillou S."/>
            <person name="Cros-Aarteil S."/>
            <person name="Calhoun S."/>
            <person name="Haridas S."/>
            <person name="Kuo A."/>
            <person name="Mondo S."/>
            <person name="Pangilinan J."/>
            <person name="Riley R."/>
            <person name="LaButti K."/>
            <person name="Andreopoulos B."/>
            <person name="Lipzen A."/>
            <person name="Chen C."/>
            <person name="Yan M."/>
            <person name="Daum C."/>
            <person name="Ng V."/>
            <person name="Clum A."/>
            <person name="Steindorff A."/>
            <person name="Ohm R.A."/>
            <person name="Martin F."/>
            <person name="Silar P."/>
            <person name="Natvig D.O."/>
            <person name="Lalanne C."/>
            <person name="Gautier V."/>
            <person name="Ament-Velasquez S.L."/>
            <person name="Kruys A."/>
            <person name="Hutchinson M.I."/>
            <person name="Powell A.J."/>
            <person name="Barry K."/>
            <person name="Miller A.N."/>
            <person name="Grigoriev I.V."/>
            <person name="Debuchy R."/>
            <person name="Gladieux P."/>
            <person name="Hiltunen Thoren M."/>
            <person name="Johannesson H."/>
        </authorList>
    </citation>
    <scope>NUCLEOTIDE SEQUENCE</scope>
    <source>
        <strain evidence="1">CBS 315.58</strain>
    </source>
</reference>